<feature type="compositionally biased region" description="Low complexity" evidence="1">
    <location>
        <begin position="42"/>
        <end position="66"/>
    </location>
</feature>
<dbReference type="AlphaFoldDB" id="A0A9D4UNY2"/>
<evidence type="ECO:0000313" key="2">
    <source>
        <dbReference type="EMBL" id="KAI5070743.1"/>
    </source>
</evidence>
<protein>
    <submittedName>
        <fullName evidence="2">Uncharacterized protein</fullName>
    </submittedName>
</protein>
<dbReference type="EMBL" id="JABFUD020000014">
    <property type="protein sequence ID" value="KAI5070743.1"/>
    <property type="molecule type" value="Genomic_DNA"/>
</dbReference>
<organism evidence="2 3">
    <name type="scientific">Adiantum capillus-veneris</name>
    <name type="common">Maidenhair fern</name>
    <dbReference type="NCBI Taxonomy" id="13818"/>
    <lineage>
        <taxon>Eukaryota</taxon>
        <taxon>Viridiplantae</taxon>
        <taxon>Streptophyta</taxon>
        <taxon>Embryophyta</taxon>
        <taxon>Tracheophyta</taxon>
        <taxon>Polypodiopsida</taxon>
        <taxon>Polypodiidae</taxon>
        <taxon>Polypodiales</taxon>
        <taxon>Pteridineae</taxon>
        <taxon>Pteridaceae</taxon>
        <taxon>Vittarioideae</taxon>
        <taxon>Adiantum</taxon>
    </lineage>
</organism>
<keyword evidence="3" id="KW-1185">Reference proteome</keyword>
<comment type="caution">
    <text evidence="2">The sequence shown here is derived from an EMBL/GenBank/DDBJ whole genome shotgun (WGS) entry which is preliminary data.</text>
</comment>
<name>A0A9D4UNY2_ADICA</name>
<dbReference type="Proteomes" id="UP000886520">
    <property type="component" value="Chromosome 14"/>
</dbReference>
<feature type="region of interest" description="Disordered" evidence="1">
    <location>
        <begin position="42"/>
        <end position="71"/>
    </location>
</feature>
<gene>
    <name evidence="2" type="ORF">GOP47_0015086</name>
</gene>
<sequence>MWAGDGRELEAKTSYNGKLTTEEGTHMAAAMAMVASAMACASSAPPASPSSVSSSPSYSSSSSSTPSPIPRQVRFLMSIPNTSFSTTSSTSLHDTSLQFANMNMWFIGAYSTQIFLGENEPADSVVKRFRCALTQAMQV</sequence>
<reference evidence="2" key="1">
    <citation type="submission" date="2021-01" db="EMBL/GenBank/DDBJ databases">
        <title>Adiantum capillus-veneris genome.</title>
        <authorList>
            <person name="Fang Y."/>
            <person name="Liao Q."/>
        </authorList>
    </citation>
    <scope>NUCLEOTIDE SEQUENCE</scope>
    <source>
        <strain evidence="2">H3</strain>
        <tissue evidence="2">Leaf</tissue>
    </source>
</reference>
<proteinExistence type="predicted"/>
<evidence type="ECO:0000256" key="1">
    <source>
        <dbReference type="SAM" id="MobiDB-lite"/>
    </source>
</evidence>
<accession>A0A9D4UNY2</accession>
<evidence type="ECO:0000313" key="3">
    <source>
        <dbReference type="Proteomes" id="UP000886520"/>
    </source>
</evidence>